<evidence type="ECO:0000313" key="3">
    <source>
        <dbReference type="Proteomes" id="UP000198211"/>
    </source>
</evidence>
<organism evidence="2 3">
    <name type="scientific">Phytophthora megakarya</name>
    <dbReference type="NCBI Taxonomy" id="4795"/>
    <lineage>
        <taxon>Eukaryota</taxon>
        <taxon>Sar</taxon>
        <taxon>Stramenopiles</taxon>
        <taxon>Oomycota</taxon>
        <taxon>Peronosporomycetes</taxon>
        <taxon>Peronosporales</taxon>
        <taxon>Peronosporaceae</taxon>
        <taxon>Phytophthora</taxon>
    </lineage>
</organism>
<evidence type="ECO:0008006" key="4">
    <source>
        <dbReference type="Google" id="ProtNLM"/>
    </source>
</evidence>
<dbReference type="PANTHER" id="PTHR40866:SF1">
    <property type="entry name" value="BED-TYPE DOMAIN-CONTAINING PROTEIN"/>
    <property type="match status" value="1"/>
</dbReference>
<dbReference type="AlphaFoldDB" id="A0A225X149"/>
<gene>
    <name evidence="2" type="ORF">PHMEG_0001663</name>
</gene>
<accession>A0A225X149</accession>
<evidence type="ECO:0000313" key="2">
    <source>
        <dbReference type="EMBL" id="OWZ23463.1"/>
    </source>
</evidence>
<feature type="region of interest" description="Disordered" evidence="1">
    <location>
        <begin position="324"/>
        <end position="348"/>
    </location>
</feature>
<keyword evidence="3" id="KW-1185">Reference proteome</keyword>
<dbReference type="EMBL" id="NBNE01000062">
    <property type="protein sequence ID" value="OWZ23463.1"/>
    <property type="molecule type" value="Genomic_DNA"/>
</dbReference>
<proteinExistence type="predicted"/>
<dbReference type="OrthoDB" id="125057at2759"/>
<sequence>MCESKIPQLKSPFRTTPKNADICRVLFSSLPDHYFKCNFCGTIRRRLPSSGYGNLVSHLKDTHDSYVDDYLALASSQAGNLYAHAFVNDKISNIYRWMSWVVDRNMPLSELSSSSSESPQFFPPALRDYVQRLAMLPRAVCGAFAVFWHEGQMHMPLLAIAPLDEFLIGDNYATNQLVATMLAVPLVGCASHRFNLATQAYLTRHSEIIDAVAALTAALRAPNNRRELRHHTNLAPLRANATRWSSTFAMLEGVCKKLPEGDLSMAAVRVLFDRIIEMYPVTKEHLSPDDRIVHSPSFESGVVKVATNRVEALSEDKTTALKPFELQEESAAAPRGGNARRNRQQPREKDFATAVFRNDAPGAPATPRYCEIVARIPSTSNHCERLFSQCKLILTPQQASLLPINFETLSFLHVNRQYWDASTLMALVIDEEQ</sequence>
<comment type="caution">
    <text evidence="2">The sequence shown here is derived from an EMBL/GenBank/DDBJ whole genome shotgun (WGS) entry which is preliminary data.</text>
</comment>
<reference evidence="3" key="1">
    <citation type="submission" date="2017-03" db="EMBL/GenBank/DDBJ databases">
        <title>Phytopthora megakarya and P. palmivora, two closely related causual agents of cacao black pod achieved similar genome size and gene model numbers by different mechanisms.</title>
        <authorList>
            <person name="Ali S."/>
            <person name="Shao J."/>
            <person name="Larry D.J."/>
            <person name="Kronmiller B."/>
            <person name="Shen D."/>
            <person name="Strem M.D."/>
            <person name="Melnick R.L."/>
            <person name="Guiltinan M.J."/>
            <person name="Tyler B.M."/>
            <person name="Meinhardt L.W."/>
            <person name="Bailey B.A."/>
        </authorList>
    </citation>
    <scope>NUCLEOTIDE SEQUENCE [LARGE SCALE GENOMIC DNA]</scope>
    <source>
        <strain evidence="3">zdho120</strain>
    </source>
</reference>
<dbReference type="Proteomes" id="UP000198211">
    <property type="component" value="Unassembled WGS sequence"/>
</dbReference>
<protein>
    <recommendedName>
        <fullName evidence="4">BED-type domain-containing protein</fullName>
    </recommendedName>
</protein>
<name>A0A225X149_9STRA</name>
<evidence type="ECO:0000256" key="1">
    <source>
        <dbReference type="SAM" id="MobiDB-lite"/>
    </source>
</evidence>
<dbReference type="PANTHER" id="PTHR40866">
    <property type="entry name" value="BED-TYPE DOMAIN-CONTAINING PROTEIN"/>
    <property type="match status" value="1"/>
</dbReference>